<protein>
    <submittedName>
        <fullName evidence="2">Uncharacterized protein</fullName>
    </submittedName>
</protein>
<organism evidence="2 3">
    <name type="scientific">Asticcacaulis currens</name>
    <dbReference type="NCBI Taxonomy" id="2984210"/>
    <lineage>
        <taxon>Bacteria</taxon>
        <taxon>Pseudomonadati</taxon>
        <taxon>Pseudomonadota</taxon>
        <taxon>Alphaproteobacteria</taxon>
        <taxon>Caulobacterales</taxon>
        <taxon>Caulobacteraceae</taxon>
        <taxon>Asticcacaulis</taxon>
    </lineage>
</organism>
<gene>
    <name evidence="2" type="ORF">PQU94_13400</name>
</gene>
<accession>A0ABT5IHC4</accession>
<comment type="caution">
    <text evidence="2">The sequence shown here is derived from an EMBL/GenBank/DDBJ whole genome shotgun (WGS) entry which is preliminary data.</text>
</comment>
<reference evidence="2 3" key="1">
    <citation type="submission" date="2023-01" db="EMBL/GenBank/DDBJ databases">
        <title>Novel species of the genus Asticcacaulis isolated from rivers.</title>
        <authorList>
            <person name="Lu H."/>
        </authorList>
    </citation>
    <scope>NUCLEOTIDE SEQUENCE [LARGE SCALE GENOMIC DNA]</scope>
    <source>
        <strain evidence="2 3">DXS10W</strain>
    </source>
</reference>
<evidence type="ECO:0000256" key="1">
    <source>
        <dbReference type="SAM" id="MobiDB-lite"/>
    </source>
</evidence>
<keyword evidence="3" id="KW-1185">Reference proteome</keyword>
<sequence>MDVLAENKAELRALLAERRAALRDFADTVLGHVTSLSKPETALEAERTARAVMTADRMLCQVFAPPPEPRPAKAATARPARFDEDEEEYEERYPGDKRYTIDEKAAQILALERAEAEIARHELYETRLGEVEEKLVRLAKGMHLALWRDDGYVDGDVSDLMALWREYHKRIVNETGKPPDVELRRHPAIFAPDYHRAHLERLEKGERIAPD</sequence>
<dbReference type="RefSeq" id="WP_272741953.1">
    <property type="nucleotide sequence ID" value="NZ_JAQQKW010000008.1"/>
</dbReference>
<feature type="region of interest" description="Disordered" evidence="1">
    <location>
        <begin position="63"/>
        <end position="93"/>
    </location>
</feature>
<dbReference type="EMBL" id="JAQQKW010000008">
    <property type="protein sequence ID" value="MDC7695275.1"/>
    <property type="molecule type" value="Genomic_DNA"/>
</dbReference>
<evidence type="ECO:0000313" key="3">
    <source>
        <dbReference type="Proteomes" id="UP001216595"/>
    </source>
</evidence>
<proteinExistence type="predicted"/>
<dbReference type="Proteomes" id="UP001216595">
    <property type="component" value="Unassembled WGS sequence"/>
</dbReference>
<name>A0ABT5IHC4_9CAUL</name>
<evidence type="ECO:0000313" key="2">
    <source>
        <dbReference type="EMBL" id="MDC7695275.1"/>
    </source>
</evidence>